<reference evidence="3 4" key="1">
    <citation type="submission" date="2018-08" db="EMBL/GenBank/DDBJ databases">
        <title>Form III RuBisCO-mediated autotrophy in Thermodesulfobium bacteria.</title>
        <authorList>
            <person name="Toshchakov S.V."/>
            <person name="Kublanov I.V."/>
            <person name="Frolov E."/>
            <person name="Bonch-Osmolovskaya E.A."/>
            <person name="Tourova T.P."/>
            <person name="Chernych N.A."/>
            <person name="Lebedinsky A.V."/>
        </authorList>
    </citation>
    <scope>NUCLEOTIDE SEQUENCE [LARGE SCALE GENOMIC DNA]</scope>
    <source>
        <strain evidence="3 4">SR</strain>
    </source>
</reference>
<keyword evidence="1" id="KW-0408">Iron</keyword>
<dbReference type="SMART" id="SM00899">
    <property type="entry name" value="FeoA"/>
    <property type="match status" value="1"/>
</dbReference>
<gene>
    <name evidence="3" type="ORF">DXX99_10565</name>
</gene>
<name>A0A3D8P325_9THEO</name>
<comment type="caution">
    <text evidence="3">The sequence shown here is derived from an EMBL/GenBank/DDBJ whole genome shotgun (WGS) entry which is preliminary data.</text>
</comment>
<evidence type="ECO:0000256" key="1">
    <source>
        <dbReference type="ARBA" id="ARBA00023004"/>
    </source>
</evidence>
<dbReference type="SUPFAM" id="SSF50037">
    <property type="entry name" value="C-terminal domain of transcriptional repressors"/>
    <property type="match status" value="1"/>
</dbReference>
<dbReference type="PANTHER" id="PTHR43151">
    <property type="entry name" value="FEOA FAMILY PROTEIN"/>
    <property type="match status" value="1"/>
</dbReference>
<dbReference type="Proteomes" id="UP000256329">
    <property type="component" value="Unassembled WGS sequence"/>
</dbReference>
<feature type="domain" description="Ferrous iron transporter FeoA-like" evidence="2">
    <location>
        <begin position="2"/>
        <end position="74"/>
    </location>
</feature>
<dbReference type="AlphaFoldDB" id="A0A3D8P325"/>
<accession>A0A3D8P325</accession>
<dbReference type="PANTHER" id="PTHR43151:SF1">
    <property type="entry name" value="SSR2333 PROTEIN"/>
    <property type="match status" value="1"/>
</dbReference>
<dbReference type="InterPro" id="IPR008988">
    <property type="entry name" value="Transcriptional_repressor_C"/>
</dbReference>
<dbReference type="GO" id="GO:0046914">
    <property type="term" value="F:transition metal ion binding"/>
    <property type="evidence" value="ECO:0007669"/>
    <property type="project" value="InterPro"/>
</dbReference>
<dbReference type="InterPro" id="IPR053184">
    <property type="entry name" value="FeoA-like"/>
</dbReference>
<evidence type="ECO:0000313" key="3">
    <source>
        <dbReference type="EMBL" id="RDV80707.1"/>
    </source>
</evidence>
<protein>
    <submittedName>
        <fullName evidence="3">Ferrous iron transport protein A</fullName>
    </submittedName>
</protein>
<proteinExistence type="predicted"/>
<evidence type="ECO:0000259" key="2">
    <source>
        <dbReference type="SMART" id="SM00899"/>
    </source>
</evidence>
<dbReference type="OrthoDB" id="5984at2"/>
<dbReference type="EMBL" id="QSLN01000032">
    <property type="protein sequence ID" value="RDV80707.1"/>
    <property type="molecule type" value="Genomic_DNA"/>
</dbReference>
<dbReference type="RefSeq" id="WP_115793443.1">
    <property type="nucleotide sequence ID" value="NZ_QSLN01000032.1"/>
</dbReference>
<evidence type="ECO:0000313" key="4">
    <source>
        <dbReference type="Proteomes" id="UP000256329"/>
    </source>
</evidence>
<dbReference type="InterPro" id="IPR007167">
    <property type="entry name" value="Fe-transptr_FeoA-like"/>
</dbReference>
<dbReference type="InterPro" id="IPR038157">
    <property type="entry name" value="FeoA_core_dom"/>
</dbReference>
<sequence>MFPLTASLPGARVRILQILGGRGMQQRLWHMGLRPGTELRVIANAGGGPVLVAANGETRFGLGWGMAQRILVEEVREAAAHE</sequence>
<keyword evidence="4" id="KW-1185">Reference proteome</keyword>
<dbReference type="Gene3D" id="2.30.30.90">
    <property type="match status" value="1"/>
</dbReference>
<organism evidence="3 4">
    <name type="scientific">Ammonifex thiophilus</name>
    <dbReference type="NCBI Taxonomy" id="444093"/>
    <lineage>
        <taxon>Bacteria</taxon>
        <taxon>Bacillati</taxon>
        <taxon>Bacillota</taxon>
        <taxon>Clostridia</taxon>
        <taxon>Thermoanaerobacterales</taxon>
        <taxon>Thermoanaerobacteraceae</taxon>
        <taxon>Ammonifex</taxon>
    </lineage>
</organism>
<dbReference type="Pfam" id="PF04023">
    <property type="entry name" value="FeoA"/>
    <property type="match status" value="1"/>
</dbReference>